<proteinExistence type="predicted"/>
<accession>A0A6B0UDS3</accession>
<dbReference type="AlphaFoldDB" id="A0A6B0UDS3"/>
<evidence type="ECO:0000256" key="1">
    <source>
        <dbReference type="SAM" id="SignalP"/>
    </source>
</evidence>
<evidence type="ECO:0000313" key="2">
    <source>
        <dbReference type="EMBL" id="MXU84493.1"/>
    </source>
</evidence>
<sequence>MGTRFAACFIRVILIFDFCFRVQLLCTPVHKYGAADLAHTVVDKPGCINKLVFVHFFVRTCTQGLHGHFHFLGKVGHDLVS</sequence>
<name>A0A6B0UDS3_IXORI</name>
<dbReference type="EMBL" id="GIFC01002410">
    <property type="protein sequence ID" value="MXU84493.1"/>
    <property type="molecule type" value="Transcribed_RNA"/>
</dbReference>
<organism evidence="2">
    <name type="scientific">Ixodes ricinus</name>
    <name type="common">Common tick</name>
    <name type="synonym">Acarus ricinus</name>
    <dbReference type="NCBI Taxonomy" id="34613"/>
    <lineage>
        <taxon>Eukaryota</taxon>
        <taxon>Metazoa</taxon>
        <taxon>Ecdysozoa</taxon>
        <taxon>Arthropoda</taxon>
        <taxon>Chelicerata</taxon>
        <taxon>Arachnida</taxon>
        <taxon>Acari</taxon>
        <taxon>Parasitiformes</taxon>
        <taxon>Ixodida</taxon>
        <taxon>Ixodoidea</taxon>
        <taxon>Ixodidae</taxon>
        <taxon>Ixodinae</taxon>
        <taxon>Ixodes</taxon>
    </lineage>
</organism>
<feature type="chain" id="PRO_5025367572" evidence="1">
    <location>
        <begin position="22"/>
        <end position="81"/>
    </location>
</feature>
<feature type="signal peptide" evidence="1">
    <location>
        <begin position="1"/>
        <end position="21"/>
    </location>
</feature>
<protein>
    <submittedName>
        <fullName evidence="2">Putative secreted protein</fullName>
    </submittedName>
</protein>
<keyword evidence="1" id="KW-0732">Signal</keyword>
<reference evidence="2" key="1">
    <citation type="submission" date="2019-12" db="EMBL/GenBank/DDBJ databases">
        <title>An insight into the sialome of adult female Ixodes ricinus ticks feeding for 6 days.</title>
        <authorList>
            <person name="Perner J."/>
            <person name="Ribeiro J.M.C."/>
        </authorList>
    </citation>
    <scope>NUCLEOTIDE SEQUENCE</scope>
    <source>
        <strain evidence="2">Semi-engorged</strain>
        <tissue evidence="2">Salivary glands</tissue>
    </source>
</reference>